<dbReference type="InterPro" id="IPR051801">
    <property type="entry name" value="GH28_Enzymes"/>
</dbReference>
<dbReference type="SMART" id="SM00710">
    <property type="entry name" value="PbH1"/>
    <property type="match status" value="6"/>
</dbReference>
<dbReference type="Pfam" id="PF00295">
    <property type="entry name" value="Glyco_hydro_28"/>
    <property type="match status" value="1"/>
</dbReference>
<evidence type="ECO:0000313" key="6">
    <source>
        <dbReference type="EMBL" id="MBO8415610.1"/>
    </source>
</evidence>
<feature type="signal peptide" evidence="5">
    <location>
        <begin position="1"/>
        <end position="23"/>
    </location>
</feature>
<dbReference type="Gene3D" id="2.160.20.10">
    <property type="entry name" value="Single-stranded right-handed beta-helix, Pectin lyase-like"/>
    <property type="match status" value="1"/>
</dbReference>
<proteinExistence type="inferred from homology"/>
<keyword evidence="5" id="KW-0732">Signal</keyword>
<name>A0A9D9DA37_9GAMM</name>
<dbReference type="InterPro" id="IPR012334">
    <property type="entry name" value="Pectin_lyas_fold"/>
</dbReference>
<dbReference type="InterPro" id="IPR006626">
    <property type="entry name" value="PbH1"/>
</dbReference>
<dbReference type="Proteomes" id="UP000823631">
    <property type="component" value="Unassembled WGS sequence"/>
</dbReference>
<dbReference type="PROSITE" id="PS00502">
    <property type="entry name" value="POLYGALACTURONASE"/>
    <property type="match status" value="1"/>
</dbReference>
<evidence type="ECO:0000256" key="5">
    <source>
        <dbReference type="SAM" id="SignalP"/>
    </source>
</evidence>
<comment type="similarity">
    <text evidence="1 4">Belongs to the glycosyl hydrolase 28 family.</text>
</comment>
<keyword evidence="2 4" id="KW-0378">Hydrolase</keyword>
<feature type="chain" id="PRO_5038387847" evidence="5">
    <location>
        <begin position="24"/>
        <end position="441"/>
    </location>
</feature>
<reference evidence="6" key="1">
    <citation type="submission" date="2020-10" db="EMBL/GenBank/DDBJ databases">
        <authorList>
            <person name="Gilroy R."/>
        </authorList>
    </citation>
    <scope>NUCLEOTIDE SEQUENCE</scope>
    <source>
        <strain evidence="6">17213</strain>
    </source>
</reference>
<gene>
    <name evidence="6" type="ORF">IAB19_04430</name>
</gene>
<evidence type="ECO:0000256" key="1">
    <source>
        <dbReference type="ARBA" id="ARBA00008834"/>
    </source>
</evidence>
<accession>A0A9D9DA37</accession>
<evidence type="ECO:0000256" key="4">
    <source>
        <dbReference type="RuleBase" id="RU361169"/>
    </source>
</evidence>
<dbReference type="AlphaFoldDB" id="A0A9D9DA37"/>
<comment type="caution">
    <text evidence="6">The sequence shown here is derived from an EMBL/GenBank/DDBJ whole genome shotgun (WGS) entry which is preliminary data.</text>
</comment>
<reference evidence="6" key="2">
    <citation type="journal article" date="2021" name="PeerJ">
        <title>Extensive microbial diversity within the chicken gut microbiome revealed by metagenomics and culture.</title>
        <authorList>
            <person name="Gilroy R."/>
            <person name="Ravi A."/>
            <person name="Getino M."/>
            <person name="Pursley I."/>
            <person name="Horton D.L."/>
            <person name="Alikhan N.F."/>
            <person name="Baker D."/>
            <person name="Gharbi K."/>
            <person name="Hall N."/>
            <person name="Watson M."/>
            <person name="Adriaenssens E.M."/>
            <person name="Foster-Nyarko E."/>
            <person name="Jarju S."/>
            <person name="Secka A."/>
            <person name="Antonio M."/>
            <person name="Oren A."/>
            <person name="Chaudhuri R.R."/>
            <person name="La Ragione R."/>
            <person name="Hildebrand F."/>
            <person name="Pallen M.J."/>
        </authorList>
    </citation>
    <scope>NUCLEOTIDE SEQUENCE</scope>
    <source>
        <strain evidence="6">17213</strain>
    </source>
</reference>
<protein>
    <submittedName>
        <fullName evidence="6">Glycoside hydrolase</fullName>
    </submittedName>
</protein>
<dbReference type="InterPro" id="IPR011050">
    <property type="entry name" value="Pectin_lyase_fold/virulence"/>
</dbReference>
<organism evidence="6 7">
    <name type="scientific">Candidatus Avisuccinivibrio stercorigallinarum</name>
    <dbReference type="NCBI Taxonomy" id="2840704"/>
    <lineage>
        <taxon>Bacteria</taxon>
        <taxon>Pseudomonadati</taxon>
        <taxon>Pseudomonadota</taxon>
        <taxon>Gammaproteobacteria</taxon>
        <taxon>Aeromonadales</taxon>
        <taxon>Succinivibrionaceae</taxon>
        <taxon>Succinivibrionaceae incertae sedis</taxon>
        <taxon>Candidatus Avisuccinivibrio</taxon>
    </lineage>
</organism>
<keyword evidence="3 4" id="KW-0326">Glycosidase</keyword>
<dbReference type="PANTHER" id="PTHR31339:SF9">
    <property type="entry name" value="PLASMIN AND FIBRONECTIN-BINDING PROTEIN A"/>
    <property type="match status" value="1"/>
</dbReference>
<dbReference type="SUPFAM" id="SSF51126">
    <property type="entry name" value="Pectin lyase-like"/>
    <property type="match status" value="1"/>
</dbReference>
<dbReference type="GO" id="GO:0004650">
    <property type="term" value="F:polygalacturonase activity"/>
    <property type="evidence" value="ECO:0007669"/>
    <property type="project" value="InterPro"/>
</dbReference>
<dbReference type="GO" id="GO:0005975">
    <property type="term" value="P:carbohydrate metabolic process"/>
    <property type="evidence" value="ECO:0007669"/>
    <property type="project" value="InterPro"/>
</dbReference>
<evidence type="ECO:0000256" key="2">
    <source>
        <dbReference type="ARBA" id="ARBA00022801"/>
    </source>
</evidence>
<evidence type="ECO:0000313" key="7">
    <source>
        <dbReference type="Proteomes" id="UP000823631"/>
    </source>
</evidence>
<evidence type="ECO:0000256" key="3">
    <source>
        <dbReference type="ARBA" id="ARBA00023295"/>
    </source>
</evidence>
<dbReference type="PANTHER" id="PTHR31339">
    <property type="entry name" value="PECTIN LYASE-RELATED"/>
    <property type="match status" value="1"/>
</dbReference>
<sequence length="441" mass="46765">MLFKHICEAALLSSLGLSTLAAAETCLPEDFGGAADGSTLNTAAIQQAIDKCSAAGGGEVRLGPGVWLSGPLNLKSNIVLNLLEGSVLKADNRNNDFVAAYIGAPAKPNEAFLLANKVENVIITGSGVIDGSGDKYWWDDALELRRQVRAGNEAAFTERFPGVKLANGMPRPWFIEANEVNGMMIYGVELKNSPMWNIVLRNSKYLGVENVKITAPVESPNTDGIDVVSSQHVFIRNVEIFTGDDNVAIKSGVNQDGSAPSDDIVIENSLMHAGHGVSVGSETANGIGTVTVRNLTFDATENGVRIKSARDRGNNIGPLYVENVQMDKVQTPILVTCSYAGQSGAAGLGLVDPIESAEVTAFTPYIKGVYIKDLTATGAEIAALLSGLPESVVRDVRFENVKIDSRLGVQARYVQGELVNVDINSSEGDAIVTGPQTELKF</sequence>
<dbReference type="EMBL" id="JADINH010000095">
    <property type="protein sequence ID" value="MBO8415610.1"/>
    <property type="molecule type" value="Genomic_DNA"/>
</dbReference>
<dbReference type="InterPro" id="IPR000743">
    <property type="entry name" value="Glyco_hydro_28"/>
</dbReference>